<dbReference type="PROSITE" id="PS50110">
    <property type="entry name" value="RESPONSE_REGULATORY"/>
    <property type="match status" value="1"/>
</dbReference>
<comment type="caution">
    <text evidence="3">The sequence shown here is derived from an EMBL/GenBank/DDBJ whole genome shotgun (WGS) entry which is preliminary data.</text>
</comment>
<dbReference type="AlphaFoldDB" id="A0A2M7XE58"/>
<organism evidence="3 4">
    <name type="scientific">Candidatus Uhrbacteria bacterium CG_4_9_14_3_um_filter_41_35</name>
    <dbReference type="NCBI Taxonomy" id="1975034"/>
    <lineage>
        <taxon>Bacteria</taxon>
        <taxon>Candidatus Uhriibacteriota</taxon>
    </lineage>
</organism>
<dbReference type="CDD" id="cd00156">
    <property type="entry name" value="REC"/>
    <property type="match status" value="1"/>
</dbReference>
<dbReference type="Proteomes" id="UP000231263">
    <property type="component" value="Unassembled WGS sequence"/>
</dbReference>
<evidence type="ECO:0000256" key="1">
    <source>
        <dbReference type="PROSITE-ProRule" id="PRU00169"/>
    </source>
</evidence>
<evidence type="ECO:0000313" key="3">
    <source>
        <dbReference type="EMBL" id="PJA46170.1"/>
    </source>
</evidence>
<dbReference type="SUPFAM" id="SSF52172">
    <property type="entry name" value="CheY-like"/>
    <property type="match status" value="1"/>
</dbReference>
<dbReference type="GO" id="GO:0000160">
    <property type="term" value="P:phosphorelay signal transduction system"/>
    <property type="evidence" value="ECO:0007669"/>
    <property type="project" value="InterPro"/>
</dbReference>
<proteinExistence type="predicted"/>
<gene>
    <name evidence="3" type="ORF">CO173_03450</name>
</gene>
<keyword evidence="1" id="KW-0597">Phosphoprotein</keyword>
<dbReference type="EMBL" id="PFWT01000015">
    <property type="protein sequence ID" value="PJA46170.1"/>
    <property type="molecule type" value="Genomic_DNA"/>
</dbReference>
<sequence length="124" mass="13817">MSTGNSILLISADAKLAEIYGRKFENDGWDVEIAESIVEGDRKLLKIRPNVIVLDADCVVDLPLEIKRLKKMPTILKTKLAIFSPFGESKQIADSINAGADLFLIKGHFTPVEMFQKIKKMLEA</sequence>
<dbReference type="InterPro" id="IPR011006">
    <property type="entry name" value="CheY-like_superfamily"/>
</dbReference>
<dbReference type="Gene3D" id="3.40.50.2300">
    <property type="match status" value="1"/>
</dbReference>
<reference evidence="4" key="1">
    <citation type="submission" date="2017-09" db="EMBL/GenBank/DDBJ databases">
        <title>Depth-based differentiation of microbial function through sediment-hosted aquifers and enrichment of novel symbionts in the deep terrestrial subsurface.</title>
        <authorList>
            <person name="Probst A.J."/>
            <person name="Ladd B."/>
            <person name="Jarett J.K."/>
            <person name="Geller-Mcgrath D.E."/>
            <person name="Sieber C.M.K."/>
            <person name="Emerson J.B."/>
            <person name="Anantharaman K."/>
            <person name="Thomas B.C."/>
            <person name="Malmstrom R."/>
            <person name="Stieglmeier M."/>
            <person name="Klingl A."/>
            <person name="Woyke T."/>
            <person name="Ryan C.M."/>
            <person name="Banfield J.F."/>
        </authorList>
    </citation>
    <scope>NUCLEOTIDE SEQUENCE [LARGE SCALE GENOMIC DNA]</scope>
</reference>
<accession>A0A2M7XE58</accession>
<evidence type="ECO:0000313" key="4">
    <source>
        <dbReference type="Proteomes" id="UP000231263"/>
    </source>
</evidence>
<feature type="domain" description="Response regulatory" evidence="2">
    <location>
        <begin position="6"/>
        <end position="121"/>
    </location>
</feature>
<feature type="modified residue" description="4-aspartylphosphate" evidence="1">
    <location>
        <position position="55"/>
    </location>
</feature>
<protein>
    <recommendedName>
        <fullName evidence="2">Response regulatory domain-containing protein</fullName>
    </recommendedName>
</protein>
<dbReference type="InterPro" id="IPR001789">
    <property type="entry name" value="Sig_transdc_resp-reg_receiver"/>
</dbReference>
<name>A0A2M7XE58_9BACT</name>
<evidence type="ECO:0000259" key="2">
    <source>
        <dbReference type="PROSITE" id="PS50110"/>
    </source>
</evidence>